<gene>
    <name evidence="2" type="ORF">OLEA9_A041288</name>
</gene>
<keyword evidence="1" id="KW-1133">Transmembrane helix</keyword>
<dbReference type="OrthoDB" id="1916829at2759"/>
<proteinExistence type="predicted"/>
<name>A0A8S0RPB0_OLEEU</name>
<evidence type="ECO:0000256" key="1">
    <source>
        <dbReference type="SAM" id="Phobius"/>
    </source>
</evidence>
<reference evidence="2 3" key="1">
    <citation type="submission" date="2019-12" db="EMBL/GenBank/DDBJ databases">
        <authorList>
            <person name="Alioto T."/>
            <person name="Alioto T."/>
            <person name="Gomez Garrido J."/>
        </authorList>
    </citation>
    <scope>NUCLEOTIDE SEQUENCE [LARGE SCALE GENOMIC DNA]</scope>
</reference>
<feature type="transmembrane region" description="Helical" evidence="1">
    <location>
        <begin position="56"/>
        <end position="83"/>
    </location>
</feature>
<dbReference type="Proteomes" id="UP000594638">
    <property type="component" value="Unassembled WGS sequence"/>
</dbReference>
<evidence type="ECO:0008006" key="4">
    <source>
        <dbReference type="Google" id="ProtNLM"/>
    </source>
</evidence>
<dbReference type="AlphaFoldDB" id="A0A8S0RPB0"/>
<dbReference type="PANTHER" id="PTHR33640:SF3">
    <property type="entry name" value="DUF4408 DOMAIN-CONTAINING PROTEIN"/>
    <property type="match status" value="1"/>
</dbReference>
<keyword evidence="1" id="KW-0472">Membrane</keyword>
<accession>A0A8S0RPB0</accession>
<dbReference type="PANTHER" id="PTHR33640">
    <property type="entry name" value="TRANSMEMBRANE PROTEIN"/>
    <property type="match status" value="1"/>
</dbReference>
<keyword evidence="1" id="KW-0812">Transmembrane</keyword>
<dbReference type="Gramene" id="OE9A041288T1">
    <property type="protein sequence ID" value="OE9A041288C1"/>
    <property type="gene ID" value="OE9A041288"/>
</dbReference>
<feature type="transmembrane region" description="Helical" evidence="1">
    <location>
        <begin position="29"/>
        <end position="50"/>
    </location>
</feature>
<dbReference type="EMBL" id="CACTIH010003663">
    <property type="protein sequence ID" value="CAA2981106.1"/>
    <property type="molecule type" value="Genomic_DNA"/>
</dbReference>
<evidence type="ECO:0000313" key="3">
    <source>
        <dbReference type="Proteomes" id="UP000594638"/>
    </source>
</evidence>
<protein>
    <recommendedName>
        <fullName evidence="4">DUF4408 domain-containing protein</fullName>
    </recommendedName>
</protein>
<keyword evidence="3" id="KW-1185">Reference proteome</keyword>
<organism evidence="2 3">
    <name type="scientific">Olea europaea subsp. europaea</name>
    <dbReference type="NCBI Taxonomy" id="158383"/>
    <lineage>
        <taxon>Eukaryota</taxon>
        <taxon>Viridiplantae</taxon>
        <taxon>Streptophyta</taxon>
        <taxon>Embryophyta</taxon>
        <taxon>Tracheophyta</taxon>
        <taxon>Spermatophyta</taxon>
        <taxon>Magnoliopsida</taxon>
        <taxon>eudicotyledons</taxon>
        <taxon>Gunneridae</taxon>
        <taxon>Pentapetalae</taxon>
        <taxon>asterids</taxon>
        <taxon>lamiids</taxon>
        <taxon>Lamiales</taxon>
        <taxon>Oleaceae</taxon>
        <taxon>Oleeae</taxon>
        <taxon>Olea</taxon>
    </lineage>
</organism>
<sequence>MDVFEFEYSNPMKSNTMPRFHHLRKLFRILELYLILTSLSWVSTRLLFAIQNYGQYFWQLVTFVISPFFLFLFSNIIVLTLLFKSGFLFPQYSHKRNETHMEFYEEFIKNSDDSTQFSQECVSQAPEPEEILYQDKQSIYEVRTNIDRRSQSETWKKEENSGEDICEKKLRPSERDKCRKVVNPGEVLDETVVVDELSNEEFQRAIEDFIAKQIKFHQEEKLIQKTIDL</sequence>
<comment type="caution">
    <text evidence="2">The sequence shown here is derived from an EMBL/GenBank/DDBJ whole genome shotgun (WGS) entry which is preliminary data.</text>
</comment>
<evidence type="ECO:0000313" key="2">
    <source>
        <dbReference type="EMBL" id="CAA2981106.1"/>
    </source>
</evidence>